<evidence type="ECO:0000313" key="2">
    <source>
        <dbReference type="EMBL" id="CCO14545.1"/>
    </source>
</evidence>
<dbReference type="EMBL" id="FO082278">
    <property type="protein sequence ID" value="CCO14545.1"/>
    <property type="molecule type" value="Genomic_DNA"/>
</dbReference>
<proteinExistence type="predicted"/>
<feature type="region of interest" description="Disordered" evidence="1">
    <location>
        <begin position="54"/>
        <end position="108"/>
    </location>
</feature>
<dbReference type="InterPro" id="IPR036865">
    <property type="entry name" value="CRAL-TRIO_dom_sf"/>
</dbReference>
<dbReference type="GeneID" id="19018244"/>
<sequence length="353" mass="40226">MHLDEAVAVGSFLVCVVCSHLLNRQRHERRIIHDSRFQPSVDERWRRKRINMMKMKKKKNRRRSKSYAWNGDDDDNDTPRAMMRDGRKSGESETRFHDVSEYLSSSDEANENDYDIDELLDGDYFESDVDEDFFDTRSRLSSTNNVSSTTTTTTGGGGGGGGRRKLGELPDETAYQIWSTAKLRNHPCVPYCTWRLNDENDTAQNGGRDMLLVRIGAANSELSHENKQLMDQVMVSTLYHGVKTRLLDRDYRTVPGQIDVLIDMHGCGLTNPPPFDVIARGLSAIGELFYERAKVHRIGNPPRGTQILINAVMVLLPKEMRDSVKIVVLRDKQSDETMKRAYEAKCLVCDSMK</sequence>
<evidence type="ECO:0000313" key="3">
    <source>
        <dbReference type="Proteomes" id="UP000198341"/>
    </source>
</evidence>
<keyword evidence="3" id="KW-1185">Reference proteome</keyword>
<dbReference type="AlphaFoldDB" id="K8EQ57"/>
<dbReference type="RefSeq" id="XP_007515666.1">
    <property type="nucleotide sequence ID" value="XM_007515604.1"/>
</dbReference>
<dbReference type="Gene3D" id="3.40.525.10">
    <property type="entry name" value="CRAL-TRIO lipid binding domain"/>
    <property type="match status" value="1"/>
</dbReference>
<dbReference type="Proteomes" id="UP000198341">
    <property type="component" value="Chromosome 1"/>
</dbReference>
<feature type="region of interest" description="Disordered" evidence="1">
    <location>
        <begin position="140"/>
        <end position="168"/>
    </location>
</feature>
<name>K8EQ57_9CHLO</name>
<dbReference type="SUPFAM" id="SSF52087">
    <property type="entry name" value="CRAL/TRIO domain"/>
    <property type="match status" value="1"/>
</dbReference>
<organism evidence="2 3">
    <name type="scientific">Bathycoccus prasinos</name>
    <dbReference type="NCBI Taxonomy" id="41875"/>
    <lineage>
        <taxon>Eukaryota</taxon>
        <taxon>Viridiplantae</taxon>
        <taxon>Chlorophyta</taxon>
        <taxon>Mamiellophyceae</taxon>
        <taxon>Mamiellales</taxon>
        <taxon>Bathycoccaceae</taxon>
        <taxon>Bathycoccus</taxon>
    </lineage>
</organism>
<gene>
    <name evidence="2" type="ORF">Bathy01g05090</name>
</gene>
<protein>
    <recommendedName>
        <fullName evidence="4">CRAL-TRIO domain-containing protein</fullName>
    </recommendedName>
</protein>
<feature type="compositionally biased region" description="Basic residues" evidence="1">
    <location>
        <begin position="54"/>
        <end position="65"/>
    </location>
</feature>
<dbReference type="KEGG" id="bpg:Bathy01g05090"/>
<evidence type="ECO:0008006" key="4">
    <source>
        <dbReference type="Google" id="ProtNLM"/>
    </source>
</evidence>
<feature type="compositionally biased region" description="Basic and acidic residues" evidence="1">
    <location>
        <begin position="82"/>
        <end position="100"/>
    </location>
</feature>
<accession>K8EQ57</accession>
<reference evidence="2 3" key="1">
    <citation type="submission" date="2011-10" db="EMBL/GenBank/DDBJ databases">
        <authorList>
            <person name="Genoscope - CEA"/>
        </authorList>
    </citation>
    <scope>NUCLEOTIDE SEQUENCE [LARGE SCALE GENOMIC DNA]</scope>
    <source>
        <strain evidence="2 3">RCC 1105</strain>
    </source>
</reference>
<evidence type="ECO:0000256" key="1">
    <source>
        <dbReference type="SAM" id="MobiDB-lite"/>
    </source>
</evidence>